<dbReference type="RefSeq" id="WP_138677636.1">
    <property type="nucleotide sequence ID" value="NZ_SWAD01000017.1"/>
</dbReference>
<proteinExistence type="predicted"/>
<dbReference type="Proteomes" id="UP000306324">
    <property type="component" value="Unassembled WGS sequence"/>
</dbReference>
<dbReference type="SUPFAM" id="SSF88713">
    <property type="entry name" value="Glycoside hydrolase/deacetylase"/>
    <property type="match status" value="1"/>
</dbReference>
<dbReference type="InterPro" id="IPR011330">
    <property type="entry name" value="Glyco_hydro/deAcase_b/a-brl"/>
</dbReference>
<protein>
    <recommendedName>
        <fullName evidence="3">Polysaccharide deacetylase</fullName>
    </recommendedName>
</protein>
<keyword evidence="2" id="KW-1185">Reference proteome</keyword>
<dbReference type="EMBL" id="SWAD01000017">
    <property type="protein sequence ID" value="TMQ77793.1"/>
    <property type="molecule type" value="Genomic_DNA"/>
</dbReference>
<organism evidence="1 2">
    <name type="scientific">Candidatus Accumulibacter phosphatis</name>
    <dbReference type="NCBI Taxonomy" id="327160"/>
    <lineage>
        <taxon>Bacteria</taxon>
        <taxon>Pseudomonadati</taxon>
        <taxon>Pseudomonadota</taxon>
        <taxon>Betaproteobacteria</taxon>
        <taxon>Candidatus Accumulibacter</taxon>
    </lineage>
</organism>
<evidence type="ECO:0000313" key="2">
    <source>
        <dbReference type="Proteomes" id="UP000306324"/>
    </source>
</evidence>
<sequence length="316" mass="35552">MKVLLTFDVEVWCNSWEHLDKLFPSAFDRYVYGHSRHGSYALPKTLEILNTHGLQGVFFIEPLFAARFGLSYLQTIVNLIRDAGQDIQLHLHPEWTDEISPPIIRDNQVKRQHLSHYSLAEQAALIGHGKRMLLEAGAGPISAFRAGSFACNRNTFRALRANDIHTDSSLNAYYEISGSDLGGGTWRWKPSVLEGINCFPVSQFVDGLGKVRPVQLAGCGLGELRDAIDSAAAAGEHEFILVSHNFEMLMPNSSQPDRIVVRRFQNLCQFLDENRDRLPTATYSECSVADRSPAARPHARLGSTVIRHMEQLWRRL</sequence>
<dbReference type="AlphaFoldDB" id="A0A5S4FAE8"/>
<dbReference type="Gene3D" id="3.20.20.370">
    <property type="entry name" value="Glycoside hydrolase/deacetylase"/>
    <property type="match status" value="1"/>
</dbReference>
<dbReference type="GO" id="GO:0005975">
    <property type="term" value="P:carbohydrate metabolic process"/>
    <property type="evidence" value="ECO:0007669"/>
    <property type="project" value="InterPro"/>
</dbReference>
<accession>A0A5S4FAE8</accession>
<evidence type="ECO:0000313" key="1">
    <source>
        <dbReference type="EMBL" id="TMQ77793.1"/>
    </source>
</evidence>
<name>A0A5S4FAE8_9PROT</name>
<gene>
    <name evidence="1" type="ORF">ACCUM_2640</name>
</gene>
<reference evidence="1 2" key="1">
    <citation type="submission" date="2019-04" db="EMBL/GenBank/DDBJ databases">
        <title>A novel phosphate-accumulating bacterium identified in bioreactor for phosphate removal from wastewater.</title>
        <authorList>
            <person name="Kotlyarov R.Y."/>
            <person name="Beletsky A.V."/>
            <person name="Kallistova A.Y."/>
            <person name="Dorofeev A.G."/>
            <person name="Nikolaev Y.Y."/>
            <person name="Pimenov N.V."/>
            <person name="Ravin N.V."/>
            <person name="Mardanov A.V."/>
        </authorList>
    </citation>
    <scope>NUCLEOTIDE SEQUENCE [LARGE SCALE GENOMIC DNA]</scope>
    <source>
        <strain evidence="1 2">Bin19</strain>
    </source>
</reference>
<dbReference type="OrthoDB" id="8597776at2"/>
<evidence type="ECO:0008006" key="3">
    <source>
        <dbReference type="Google" id="ProtNLM"/>
    </source>
</evidence>
<comment type="caution">
    <text evidence="1">The sequence shown here is derived from an EMBL/GenBank/DDBJ whole genome shotgun (WGS) entry which is preliminary data.</text>
</comment>